<evidence type="ECO:0000313" key="2">
    <source>
        <dbReference type="EMBL" id="KAJ8299047.1"/>
    </source>
</evidence>
<dbReference type="InterPro" id="IPR018244">
    <property type="entry name" value="Allrgn_V5/Tpx1_CS"/>
</dbReference>
<dbReference type="InterPro" id="IPR014044">
    <property type="entry name" value="CAP_dom"/>
</dbReference>
<dbReference type="Proteomes" id="UP001217089">
    <property type="component" value="Unassembled WGS sequence"/>
</dbReference>
<dbReference type="Gene3D" id="3.40.33.10">
    <property type="entry name" value="CAP"/>
    <property type="match status" value="1"/>
</dbReference>
<name>A0ABQ9E1A8_TEGGR</name>
<dbReference type="SUPFAM" id="SSF55797">
    <property type="entry name" value="PR-1-like"/>
    <property type="match status" value="1"/>
</dbReference>
<accession>A0ABQ9E1A8</accession>
<dbReference type="EMBL" id="JARBDR010000921">
    <property type="protein sequence ID" value="KAJ8299047.1"/>
    <property type="molecule type" value="Genomic_DNA"/>
</dbReference>
<reference evidence="2 3" key="1">
    <citation type="submission" date="2022-12" db="EMBL/GenBank/DDBJ databases">
        <title>Chromosome-level genome of Tegillarca granosa.</title>
        <authorList>
            <person name="Kim J."/>
        </authorList>
    </citation>
    <scope>NUCLEOTIDE SEQUENCE [LARGE SCALE GENOMIC DNA]</scope>
    <source>
        <strain evidence="2">Teg-2019</strain>
        <tissue evidence="2">Adductor muscle</tissue>
    </source>
</reference>
<protein>
    <recommendedName>
        <fullName evidence="1">SCP domain-containing protein</fullName>
    </recommendedName>
</protein>
<evidence type="ECO:0000259" key="1">
    <source>
        <dbReference type="SMART" id="SM00198"/>
    </source>
</evidence>
<sequence length="159" mass="17943">MYFRLCGLSLLRLDVDTLNVVLCIIMFVIILHRVSAAEQTLIINTHNNYRAGTWDDEVASIAQKWADNCVTSHDQNYNRFIPGRLQSGQNLYYGSAKVTWDQPINAWHSEVSDFTFGGSNNLGQVGHYTQVVWAKSTKIGCGYAKCGSVYYYVCNYSPP</sequence>
<keyword evidence="3" id="KW-1185">Reference proteome</keyword>
<feature type="domain" description="SCP" evidence="1">
    <location>
        <begin position="37"/>
        <end position="159"/>
    </location>
</feature>
<dbReference type="InterPro" id="IPR035940">
    <property type="entry name" value="CAP_sf"/>
</dbReference>
<dbReference type="PANTHER" id="PTHR10334">
    <property type="entry name" value="CYSTEINE-RICH SECRETORY PROTEIN-RELATED"/>
    <property type="match status" value="1"/>
</dbReference>
<evidence type="ECO:0000313" key="3">
    <source>
        <dbReference type="Proteomes" id="UP001217089"/>
    </source>
</evidence>
<proteinExistence type="predicted"/>
<dbReference type="PRINTS" id="PR00838">
    <property type="entry name" value="V5ALLERGEN"/>
</dbReference>
<dbReference type="PROSITE" id="PS01009">
    <property type="entry name" value="CRISP_1"/>
    <property type="match status" value="1"/>
</dbReference>
<dbReference type="SMART" id="SM00198">
    <property type="entry name" value="SCP"/>
    <property type="match status" value="1"/>
</dbReference>
<dbReference type="InterPro" id="IPR001283">
    <property type="entry name" value="CRISP-related"/>
</dbReference>
<comment type="caution">
    <text evidence="2">The sequence shown here is derived from an EMBL/GenBank/DDBJ whole genome shotgun (WGS) entry which is preliminary data.</text>
</comment>
<gene>
    <name evidence="2" type="ORF">KUTeg_023107</name>
</gene>
<organism evidence="2 3">
    <name type="scientific">Tegillarca granosa</name>
    <name type="common">Malaysian cockle</name>
    <name type="synonym">Anadara granosa</name>
    <dbReference type="NCBI Taxonomy" id="220873"/>
    <lineage>
        <taxon>Eukaryota</taxon>
        <taxon>Metazoa</taxon>
        <taxon>Spiralia</taxon>
        <taxon>Lophotrochozoa</taxon>
        <taxon>Mollusca</taxon>
        <taxon>Bivalvia</taxon>
        <taxon>Autobranchia</taxon>
        <taxon>Pteriomorphia</taxon>
        <taxon>Arcoida</taxon>
        <taxon>Arcoidea</taxon>
        <taxon>Arcidae</taxon>
        <taxon>Tegillarca</taxon>
    </lineage>
</organism>
<dbReference type="PRINTS" id="PR00837">
    <property type="entry name" value="V5TPXLIKE"/>
</dbReference>
<dbReference type="Pfam" id="PF00188">
    <property type="entry name" value="CAP"/>
    <property type="match status" value="1"/>
</dbReference>
<dbReference type="InterPro" id="IPR002413">
    <property type="entry name" value="V5_allergen-like"/>
</dbReference>